<protein>
    <submittedName>
        <fullName evidence="5">ABC transporter ATP-binding protein</fullName>
    </submittedName>
</protein>
<dbReference type="Gene3D" id="3.40.50.300">
    <property type="entry name" value="P-loop containing nucleotide triphosphate hydrolases"/>
    <property type="match status" value="1"/>
</dbReference>
<dbReference type="GO" id="GO:1903806">
    <property type="term" value="P:L-isoleucine import across plasma membrane"/>
    <property type="evidence" value="ECO:0007669"/>
    <property type="project" value="TreeGrafter"/>
</dbReference>
<evidence type="ECO:0000259" key="4">
    <source>
        <dbReference type="PROSITE" id="PS50893"/>
    </source>
</evidence>
<name>A0A926D9M9_9FIRM</name>
<dbReference type="PANTHER" id="PTHR45772:SF7">
    <property type="entry name" value="AMINO ACID ABC TRANSPORTER ATP-BINDING PROTEIN"/>
    <property type="match status" value="1"/>
</dbReference>
<keyword evidence="1" id="KW-0813">Transport</keyword>
<dbReference type="GO" id="GO:0042941">
    <property type="term" value="P:D-alanine transmembrane transport"/>
    <property type="evidence" value="ECO:0007669"/>
    <property type="project" value="TreeGrafter"/>
</dbReference>
<dbReference type="GO" id="GO:0016887">
    <property type="term" value="F:ATP hydrolysis activity"/>
    <property type="evidence" value="ECO:0007669"/>
    <property type="project" value="InterPro"/>
</dbReference>
<keyword evidence="6" id="KW-1185">Reference proteome</keyword>
<dbReference type="InterPro" id="IPR003439">
    <property type="entry name" value="ABC_transporter-like_ATP-bd"/>
</dbReference>
<dbReference type="SUPFAM" id="SSF52540">
    <property type="entry name" value="P-loop containing nucleoside triphosphate hydrolases"/>
    <property type="match status" value="1"/>
</dbReference>
<dbReference type="Pfam" id="PF12399">
    <property type="entry name" value="BCA_ABC_TP_C"/>
    <property type="match status" value="1"/>
</dbReference>
<keyword evidence="2" id="KW-0547">Nucleotide-binding</keyword>
<dbReference type="InterPro" id="IPR027417">
    <property type="entry name" value="P-loop_NTPase"/>
</dbReference>
<dbReference type="GO" id="GO:0005304">
    <property type="term" value="F:L-valine transmembrane transporter activity"/>
    <property type="evidence" value="ECO:0007669"/>
    <property type="project" value="TreeGrafter"/>
</dbReference>
<dbReference type="InterPro" id="IPR003593">
    <property type="entry name" value="AAA+_ATPase"/>
</dbReference>
<dbReference type="GO" id="GO:0015192">
    <property type="term" value="F:L-phenylalanine transmembrane transporter activity"/>
    <property type="evidence" value="ECO:0007669"/>
    <property type="project" value="TreeGrafter"/>
</dbReference>
<feature type="domain" description="ABC transporter" evidence="4">
    <location>
        <begin position="4"/>
        <end position="252"/>
    </location>
</feature>
<gene>
    <name evidence="5" type="ORF">IAG03_07650</name>
</gene>
<evidence type="ECO:0000313" key="6">
    <source>
        <dbReference type="Proteomes" id="UP000651482"/>
    </source>
</evidence>
<dbReference type="AlphaFoldDB" id="A0A926D9M9"/>
<dbReference type="FunFam" id="3.40.50.300:FF:000421">
    <property type="entry name" value="Branched-chain amino acid ABC transporter ATP-binding protein"/>
    <property type="match status" value="1"/>
</dbReference>
<sequence length="252" mass="27668">MALLEVKHVGISFGGLRAVDDFSVSIEKGGLYGLIGPNGAGKTTVFNMLTGVYQPTVGSIFLDGTDITGKRPAEISKAGIARTFQNIRLFNGLSVLDNVKVGLHNQMKYSTLGGILRLPSYFRKEKEMNARAMELLKVFDLDKDAKWGAANLPYGKQRELEIARALATNPKLLLLDEPAAGMNPNETEDLMQTIKLIRDRFDMTILLIEHDMRLVSGICEQLTVLNFGQVLAQGETAKVLRDPEVIAAYLGE</sequence>
<dbReference type="GO" id="GO:0015808">
    <property type="term" value="P:L-alanine transport"/>
    <property type="evidence" value="ECO:0007669"/>
    <property type="project" value="TreeGrafter"/>
</dbReference>
<dbReference type="RefSeq" id="WP_249319532.1">
    <property type="nucleotide sequence ID" value="NZ_JACRSN010000010.1"/>
</dbReference>
<reference evidence="5" key="1">
    <citation type="submission" date="2020-08" db="EMBL/GenBank/DDBJ databases">
        <title>Genome public.</title>
        <authorList>
            <person name="Liu C."/>
            <person name="Sun Q."/>
        </authorList>
    </citation>
    <scope>NUCLEOTIDE SEQUENCE</scope>
    <source>
        <strain evidence="5">NSJ-40</strain>
    </source>
</reference>
<dbReference type="GO" id="GO:0005886">
    <property type="term" value="C:plasma membrane"/>
    <property type="evidence" value="ECO:0007669"/>
    <property type="project" value="TreeGrafter"/>
</dbReference>
<dbReference type="GO" id="GO:0005524">
    <property type="term" value="F:ATP binding"/>
    <property type="evidence" value="ECO:0007669"/>
    <property type="project" value="UniProtKB-KW"/>
</dbReference>
<dbReference type="GO" id="GO:1903805">
    <property type="term" value="P:L-valine import across plasma membrane"/>
    <property type="evidence" value="ECO:0007669"/>
    <property type="project" value="TreeGrafter"/>
</dbReference>
<dbReference type="Proteomes" id="UP000651482">
    <property type="component" value="Unassembled WGS sequence"/>
</dbReference>
<evidence type="ECO:0000256" key="1">
    <source>
        <dbReference type="ARBA" id="ARBA00022448"/>
    </source>
</evidence>
<evidence type="ECO:0000313" key="5">
    <source>
        <dbReference type="EMBL" id="MBC8533877.1"/>
    </source>
</evidence>
<comment type="caution">
    <text evidence="5">The sequence shown here is derived from an EMBL/GenBank/DDBJ whole genome shotgun (WGS) entry which is preliminary data.</text>
</comment>
<dbReference type="GO" id="GO:0015188">
    <property type="term" value="F:L-isoleucine transmembrane transporter activity"/>
    <property type="evidence" value="ECO:0007669"/>
    <property type="project" value="TreeGrafter"/>
</dbReference>
<keyword evidence="3 5" id="KW-0067">ATP-binding</keyword>
<evidence type="ECO:0000256" key="2">
    <source>
        <dbReference type="ARBA" id="ARBA00022741"/>
    </source>
</evidence>
<dbReference type="SMART" id="SM00382">
    <property type="entry name" value="AAA"/>
    <property type="match status" value="1"/>
</dbReference>
<dbReference type="InterPro" id="IPR032823">
    <property type="entry name" value="BCA_ABC_TP_C"/>
</dbReference>
<dbReference type="Pfam" id="PF00005">
    <property type="entry name" value="ABC_tran"/>
    <property type="match status" value="1"/>
</dbReference>
<dbReference type="PANTHER" id="PTHR45772">
    <property type="entry name" value="CONSERVED COMPONENT OF ABC TRANSPORTER FOR NATURAL AMINO ACIDS-RELATED"/>
    <property type="match status" value="1"/>
</dbReference>
<organism evidence="5 6">
    <name type="scientific">Yeguia hominis</name>
    <dbReference type="NCBI Taxonomy" id="2763662"/>
    <lineage>
        <taxon>Bacteria</taxon>
        <taxon>Bacillati</taxon>
        <taxon>Bacillota</taxon>
        <taxon>Clostridia</taxon>
        <taxon>Eubacteriales</taxon>
        <taxon>Yeguiaceae</taxon>
        <taxon>Yeguia</taxon>
    </lineage>
</organism>
<dbReference type="InterPro" id="IPR051120">
    <property type="entry name" value="ABC_AA/LPS_Transport"/>
</dbReference>
<dbReference type="PROSITE" id="PS50893">
    <property type="entry name" value="ABC_TRANSPORTER_2"/>
    <property type="match status" value="1"/>
</dbReference>
<proteinExistence type="predicted"/>
<evidence type="ECO:0000256" key="3">
    <source>
        <dbReference type="ARBA" id="ARBA00022840"/>
    </source>
</evidence>
<dbReference type="CDD" id="cd03219">
    <property type="entry name" value="ABC_Mj1267_LivG_branched"/>
    <property type="match status" value="1"/>
</dbReference>
<dbReference type="EMBL" id="JACRSN010000010">
    <property type="protein sequence ID" value="MBC8533877.1"/>
    <property type="molecule type" value="Genomic_DNA"/>
</dbReference>
<accession>A0A926D9M9</accession>